<proteinExistence type="predicted"/>
<accession>A0A9Q0RYZ2</accession>
<keyword evidence="3" id="KW-1185">Reference proteome</keyword>
<evidence type="ECO:0000256" key="1">
    <source>
        <dbReference type="SAM" id="SignalP"/>
    </source>
</evidence>
<evidence type="ECO:0000313" key="3">
    <source>
        <dbReference type="Proteomes" id="UP001151699"/>
    </source>
</evidence>
<comment type="caution">
    <text evidence="2">The sequence shown here is derived from an EMBL/GenBank/DDBJ whole genome shotgun (WGS) entry which is preliminary data.</text>
</comment>
<dbReference type="EMBL" id="WJQU01000003">
    <property type="protein sequence ID" value="KAJ6637997.1"/>
    <property type="molecule type" value="Genomic_DNA"/>
</dbReference>
<dbReference type="AlphaFoldDB" id="A0A9Q0RYZ2"/>
<dbReference type="Proteomes" id="UP001151699">
    <property type="component" value="Chromosome X"/>
</dbReference>
<reference evidence="2" key="1">
    <citation type="submission" date="2022-07" db="EMBL/GenBank/DDBJ databases">
        <authorList>
            <person name="Trinca V."/>
            <person name="Uliana J.V.C."/>
            <person name="Torres T.T."/>
            <person name="Ward R.J."/>
            <person name="Monesi N."/>
        </authorList>
    </citation>
    <scope>NUCLEOTIDE SEQUENCE</scope>
    <source>
        <strain evidence="2">HSMRA1968</strain>
        <tissue evidence="2">Whole embryos</tissue>
    </source>
</reference>
<feature type="chain" id="PRO_5040125498" evidence="1">
    <location>
        <begin position="21"/>
        <end position="265"/>
    </location>
</feature>
<protein>
    <submittedName>
        <fullName evidence="2">Uncharacterized protein</fullName>
    </submittedName>
</protein>
<feature type="signal peptide" evidence="1">
    <location>
        <begin position="1"/>
        <end position="20"/>
    </location>
</feature>
<gene>
    <name evidence="2" type="ORF">Bhyg_10729</name>
</gene>
<dbReference type="OrthoDB" id="7795402at2759"/>
<keyword evidence="1" id="KW-0732">Signal</keyword>
<sequence>MANAVTTAALTFLLIGTAFGQLYTDEVSDGPCTNNTVAANLTSCLPILLIPRVFTVNFASNALYRNYAESFLGRPAKDQAELDAICFTFALVESLVVQSGYGNKSNIRTLTPTDLDVSSPFGTPPFGFGKFRIDTTLAQSPGSTVANQYVTVDQLIWCDLNHLLLVRCVNGTRQDWKLASLGDPAPWALPLVLNIIEGLGMPPENAVQYESVSNGGTCPDASNLLIYLIQAAKNIGISIPISDAHILPSNHNLAAPIHLDDQQNF</sequence>
<evidence type="ECO:0000313" key="2">
    <source>
        <dbReference type="EMBL" id="KAJ6637997.1"/>
    </source>
</evidence>
<organism evidence="2 3">
    <name type="scientific">Pseudolycoriella hygida</name>
    <dbReference type="NCBI Taxonomy" id="35572"/>
    <lineage>
        <taxon>Eukaryota</taxon>
        <taxon>Metazoa</taxon>
        <taxon>Ecdysozoa</taxon>
        <taxon>Arthropoda</taxon>
        <taxon>Hexapoda</taxon>
        <taxon>Insecta</taxon>
        <taxon>Pterygota</taxon>
        <taxon>Neoptera</taxon>
        <taxon>Endopterygota</taxon>
        <taxon>Diptera</taxon>
        <taxon>Nematocera</taxon>
        <taxon>Sciaroidea</taxon>
        <taxon>Sciaridae</taxon>
        <taxon>Pseudolycoriella</taxon>
    </lineage>
</organism>
<name>A0A9Q0RYZ2_9DIPT</name>